<dbReference type="InterPro" id="IPR043129">
    <property type="entry name" value="ATPase_NBD"/>
</dbReference>
<evidence type="ECO:0000256" key="1">
    <source>
        <dbReference type="ARBA" id="ARBA00006479"/>
    </source>
</evidence>
<gene>
    <name evidence="2" type="ORF">LV89_03675</name>
</gene>
<evidence type="ECO:0000313" key="3">
    <source>
        <dbReference type="Proteomes" id="UP000245489"/>
    </source>
</evidence>
<keyword evidence="2" id="KW-0808">Transferase</keyword>
<dbReference type="PANTHER" id="PTHR18964:SF149">
    <property type="entry name" value="BIFUNCTIONAL UDP-N-ACETYLGLUCOSAMINE 2-EPIMERASE_N-ACETYLMANNOSAMINE KINASE"/>
    <property type="match status" value="1"/>
</dbReference>
<protein>
    <submittedName>
        <fullName evidence="2">Glucokinase</fullName>
    </submittedName>
</protein>
<keyword evidence="3" id="KW-1185">Reference proteome</keyword>
<proteinExistence type="inferred from homology"/>
<dbReference type="RefSeq" id="WP_158279622.1">
    <property type="nucleotide sequence ID" value="NZ_QGGO01000023.1"/>
</dbReference>
<name>A0A316DWU3_9BACT</name>
<dbReference type="GO" id="GO:0016301">
    <property type="term" value="F:kinase activity"/>
    <property type="evidence" value="ECO:0007669"/>
    <property type="project" value="UniProtKB-KW"/>
</dbReference>
<dbReference type="PANTHER" id="PTHR18964">
    <property type="entry name" value="ROK (REPRESSOR, ORF, KINASE) FAMILY"/>
    <property type="match status" value="1"/>
</dbReference>
<dbReference type="Proteomes" id="UP000245489">
    <property type="component" value="Unassembled WGS sequence"/>
</dbReference>
<organism evidence="2 3">
    <name type="scientific">Arcicella aurantiaca</name>
    <dbReference type="NCBI Taxonomy" id="591202"/>
    <lineage>
        <taxon>Bacteria</taxon>
        <taxon>Pseudomonadati</taxon>
        <taxon>Bacteroidota</taxon>
        <taxon>Cytophagia</taxon>
        <taxon>Cytophagales</taxon>
        <taxon>Flectobacillaceae</taxon>
        <taxon>Arcicella</taxon>
    </lineage>
</organism>
<keyword evidence="2" id="KW-0418">Kinase</keyword>
<dbReference type="InterPro" id="IPR000600">
    <property type="entry name" value="ROK"/>
</dbReference>
<evidence type="ECO:0000313" key="2">
    <source>
        <dbReference type="EMBL" id="PWK21649.1"/>
    </source>
</evidence>
<comment type="similarity">
    <text evidence="1">Belongs to the ROK (NagC/XylR) family.</text>
</comment>
<dbReference type="SUPFAM" id="SSF53067">
    <property type="entry name" value="Actin-like ATPase domain"/>
    <property type="match status" value="1"/>
</dbReference>
<dbReference type="CDD" id="cd23763">
    <property type="entry name" value="ASKHA_ATPase_ROK"/>
    <property type="match status" value="1"/>
</dbReference>
<comment type="caution">
    <text evidence="2">The sequence shown here is derived from an EMBL/GenBank/DDBJ whole genome shotgun (WGS) entry which is preliminary data.</text>
</comment>
<accession>A0A316DWU3</accession>
<dbReference type="OrthoDB" id="49666at2"/>
<sequence>MDKYIGVDIGGSHITAAVVDVKNGLLISETSVRKHVNSHAPAEDILSIWANTMQEVANKAQMSNYQLGIAMPGPFDYELGICLMKNVNKYEFLYGINIKKVLAERLKISSENIFFRNDSEAFLEGEMLFGVGKGFENGMGITLGTGLGTSIFTDGIATDMGLGITHPLHKGVAEDFISTRWFINRYFELTHKKVEGVKQLVNIYDEQHEVRQIFDEFAQNIALFMQEFVGKFQPDIIVFGGNIAEASPLFFPTIEQKLSNISPKIRLKKSVLNENAALMGAVGFGVQNDETVKLTNQFP</sequence>
<dbReference type="EMBL" id="QGGO01000023">
    <property type="protein sequence ID" value="PWK21649.1"/>
    <property type="molecule type" value="Genomic_DNA"/>
</dbReference>
<dbReference type="Pfam" id="PF00480">
    <property type="entry name" value="ROK"/>
    <property type="match status" value="1"/>
</dbReference>
<reference evidence="2 3" key="1">
    <citation type="submission" date="2018-05" db="EMBL/GenBank/DDBJ databases">
        <title>Genomic Encyclopedia of Archaeal and Bacterial Type Strains, Phase II (KMG-II): from individual species to whole genera.</title>
        <authorList>
            <person name="Goeker M."/>
        </authorList>
    </citation>
    <scope>NUCLEOTIDE SEQUENCE [LARGE SCALE GENOMIC DNA]</scope>
    <source>
        <strain evidence="2 3">DSM 22214</strain>
    </source>
</reference>
<dbReference type="AlphaFoldDB" id="A0A316DWU3"/>
<dbReference type="Gene3D" id="3.30.420.40">
    <property type="match status" value="2"/>
</dbReference>